<protein>
    <submittedName>
        <fullName evidence="2">Uncharacterized protein</fullName>
    </submittedName>
</protein>
<dbReference type="OrthoDB" id="4328597at2"/>
<sequence length="201" mass="21769">MGERETWTTEEFGSSHEGTVGVLLADGTVPEPVTYLLMSGGCGMTVSHWSVYDGRIGLAPRAHALRAVCCCGWTGPEHLLNWDEIGEQALSTAGADAAGTCMEEWGRHTVEVEQSAIALPEAVTDLLERLEAEIEKLEKTAPLVALRAARRLEVTAERVAYWPAHEARHGTSLDEVAAALGLNEDGARQLLARFGNWDPYS</sequence>
<keyword evidence="3" id="KW-1185">Reference proteome</keyword>
<reference evidence="2 3" key="1">
    <citation type="submission" date="2019-06" db="EMBL/GenBank/DDBJ databases">
        <title>Description of Kitasatospora acidophila sp. nov. isolated from pine grove soil, and reclassification of Streptomyces novaecaesareae to Kitasatospora novaeceasareae comb. nov.</title>
        <authorList>
            <person name="Kim M.J."/>
        </authorList>
    </citation>
    <scope>NUCLEOTIDE SEQUENCE [LARGE SCALE GENOMIC DNA]</scope>
    <source>
        <strain evidence="2 3">MMS16-CNU292</strain>
    </source>
</reference>
<evidence type="ECO:0000256" key="1">
    <source>
        <dbReference type="SAM" id="Coils"/>
    </source>
</evidence>
<gene>
    <name evidence="2" type="ORF">E6W39_06560</name>
</gene>
<organism evidence="2 3">
    <name type="scientific">Kitasatospora acidiphila</name>
    <dbReference type="NCBI Taxonomy" id="2567942"/>
    <lineage>
        <taxon>Bacteria</taxon>
        <taxon>Bacillati</taxon>
        <taxon>Actinomycetota</taxon>
        <taxon>Actinomycetes</taxon>
        <taxon>Kitasatosporales</taxon>
        <taxon>Streptomycetaceae</taxon>
        <taxon>Kitasatospora</taxon>
    </lineage>
</organism>
<dbReference type="AlphaFoldDB" id="A0A540VZ05"/>
<feature type="coiled-coil region" evidence="1">
    <location>
        <begin position="120"/>
        <end position="147"/>
    </location>
</feature>
<dbReference type="Proteomes" id="UP000319103">
    <property type="component" value="Unassembled WGS sequence"/>
</dbReference>
<accession>A0A540VZ05</accession>
<proteinExistence type="predicted"/>
<evidence type="ECO:0000313" key="3">
    <source>
        <dbReference type="Proteomes" id="UP000319103"/>
    </source>
</evidence>
<dbReference type="RefSeq" id="WP_141632715.1">
    <property type="nucleotide sequence ID" value="NZ_VIGB01000003.1"/>
</dbReference>
<comment type="caution">
    <text evidence="2">The sequence shown here is derived from an EMBL/GenBank/DDBJ whole genome shotgun (WGS) entry which is preliminary data.</text>
</comment>
<name>A0A540VZ05_9ACTN</name>
<evidence type="ECO:0000313" key="2">
    <source>
        <dbReference type="EMBL" id="TQF01999.1"/>
    </source>
</evidence>
<keyword evidence="1" id="KW-0175">Coiled coil</keyword>
<dbReference type="EMBL" id="VIGB01000003">
    <property type="protein sequence ID" value="TQF01999.1"/>
    <property type="molecule type" value="Genomic_DNA"/>
</dbReference>